<protein>
    <submittedName>
        <fullName evidence="2">Uncharacterized protein</fullName>
    </submittedName>
</protein>
<reference evidence="2" key="1">
    <citation type="submission" date="2023-07" db="EMBL/GenBank/DDBJ databases">
        <title>Genomic Encyclopedia of Type Strains, Phase IV (KMG-IV): sequencing the most valuable type-strain genomes for metagenomic binning, comparative biology and taxonomic classification.</title>
        <authorList>
            <person name="Goeker M."/>
        </authorList>
    </citation>
    <scope>NUCLEOTIDE SEQUENCE</scope>
    <source>
        <strain evidence="2">DSM 26174</strain>
    </source>
</reference>
<organism evidence="2 3">
    <name type="scientific">Aureibacter tunicatorum</name>
    <dbReference type="NCBI Taxonomy" id="866807"/>
    <lineage>
        <taxon>Bacteria</taxon>
        <taxon>Pseudomonadati</taxon>
        <taxon>Bacteroidota</taxon>
        <taxon>Cytophagia</taxon>
        <taxon>Cytophagales</taxon>
        <taxon>Persicobacteraceae</taxon>
        <taxon>Aureibacter</taxon>
    </lineage>
</organism>
<dbReference type="RefSeq" id="WP_309939585.1">
    <property type="nucleotide sequence ID" value="NZ_AP025305.1"/>
</dbReference>
<evidence type="ECO:0000313" key="2">
    <source>
        <dbReference type="EMBL" id="MDR6239804.1"/>
    </source>
</evidence>
<sequence length="623" mass="72099">MTQGRYKTSQKTKKSAKSKQVGAFPLESKMPLESGERLAPKTRLLRRRQWNLGSPERMKMYQEAKSSSSEEQPSFEDVRFTLIEGDYEDALTLFGFNWFKLKEHLAYEQFAATPEEYAERVDTMRGFLAFREVVVDSLLVETLEWLARSAFGAAGEVHIEKIMRGEEKTGYQLDYNGQKVIASAPGSQALTSDYDITFIVPNFEECEIDAVHYFNDRFRKKWKGKASGVVFDTNVYTSGFMSDFAQTKHKSQFAHHIQMYDQFRMKKHILQMALSFLPIRQYFSEREDEGIGRGWKVFKGATKVNLKAYMDGHLNEGEEFMVFKVVDRELDEIFNMTQVLHAETMGKLAAQKKQIERRYPEKSFKLISKIQLNSLAGDELYEHELVRVRELIVERRKLLKDLERMRLKMFRSRKIESLLDKLQSNLMEFELCQGRALVYANEAYYNAGAATHVVKGMQSGGEVELGRQKQMQSLLMNIGYKLQHFEHHLEEGGFGRALVNTAKYGQRVRDVVMRGSEGFKTPFKKVEGTDEFFDPKLYEALDEDLELLDIEERLIKSYKKSKTLVSPSAKEAAAAKDFHFEGSVGLTHKGVERHYMHMAQNVLGPYYLDKFSRKGLRLWGEVK</sequence>
<evidence type="ECO:0000256" key="1">
    <source>
        <dbReference type="SAM" id="MobiDB-lite"/>
    </source>
</evidence>
<accession>A0AAE3XPS2</accession>
<comment type="caution">
    <text evidence="2">The sequence shown here is derived from an EMBL/GenBank/DDBJ whole genome shotgun (WGS) entry which is preliminary data.</text>
</comment>
<dbReference type="Proteomes" id="UP001185092">
    <property type="component" value="Unassembled WGS sequence"/>
</dbReference>
<proteinExistence type="predicted"/>
<evidence type="ECO:0000313" key="3">
    <source>
        <dbReference type="Proteomes" id="UP001185092"/>
    </source>
</evidence>
<dbReference type="EMBL" id="JAVDQD010000003">
    <property type="protein sequence ID" value="MDR6239804.1"/>
    <property type="molecule type" value="Genomic_DNA"/>
</dbReference>
<name>A0AAE3XPS2_9BACT</name>
<feature type="region of interest" description="Disordered" evidence="1">
    <location>
        <begin position="1"/>
        <end position="28"/>
    </location>
</feature>
<feature type="compositionally biased region" description="Basic residues" evidence="1">
    <location>
        <begin position="8"/>
        <end position="17"/>
    </location>
</feature>
<gene>
    <name evidence="2" type="ORF">HNQ88_002852</name>
</gene>
<dbReference type="AlphaFoldDB" id="A0AAE3XPS2"/>
<keyword evidence="3" id="KW-1185">Reference proteome</keyword>